<dbReference type="SUPFAM" id="SSF52151">
    <property type="entry name" value="FabD/lysophospholipase-like"/>
    <property type="match status" value="1"/>
</dbReference>
<evidence type="ECO:0000256" key="3">
    <source>
        <dbReference type="ARBA" id="ARBA00023098"/>
    </source>
</evidence>
<dbReference type="EMBL" id="JNOM01000331">
    <property type="protein sequence ID" value="KNG82601.1"/>
    <property type="molecule type" value="Genomic_DNA"/>
</dbReference>
<dbReference type="PANTHER" id="PTHR24185:SF1">
    <property type="entry name" value="CALCIUM-INDEPENDENT PHOSPHOLIPASE A2-GAMMA"/>
    <property type="match status" value="1"/>
</dbReference>
<dbReference type="GO" id="GO:0016020">
    <property type="term" value="C:membrane"/>
    <property type="evidence" value="ECO:0007669"/>
    <property type="project" value="TreeGrafter"/>
</dbReference>
<dbReference type="GO" id="GO:0047499">
    <property type="term" value="F:calcium-independent phospholipase A2 activity"/>
    <property type="evidence" value="ECO:0007669"/>
    <property type="project" value="TreeGrafter"/>
</dbReference>
<dbReference type="Proteomes" id="UP000037505">
    <property type="component" value="Unassembled WGS sequence"/>
</dbReference>
<dbReference type="RefSeq" id="XP_015403524.1">
    <property type="nucleotide sequence ID" value="XM_015555003.1"/>
</dbReference>
<evidence type="ECO:0000259" key="4">
    <source>
        <dbReference type="Pfam" id="PF01734"/>
    </source>
</evidence>
<dbReference type="InterPro" id="IPR002641">
    <property type="entry name" value="PNPLA_dom"/>
</dbReference>
<dbReference type="Gene3D" id="3.40.1090.10">
    <property type="entry name" value="Cytosolic phospholipase A2 catalytic domain"/>
    <property type="match status" value="1"/>
</dbReference>
<keyword evidence="3" id="KW-0443">Lipid metabolism</keyword>
<evidence type="ECO:0000313" key="5">
    <source>
        <dbReference type="EMBL" id="KNG82601.1"/>
    </source>
</evidence>
<accession>A0A0L1ISP5</accession>
<dbReference type="OrthoDB" id="1658288at2759"/>
<dbReference type="GeneID" id="26811551"/>
<dbReference type="GO" id="GO:0016042">
    <property type="term" value="P:lipid catabolic process"/>
    <property type="evidence" value="ECO:0007669"/>
    <property type="project" value="UniProtKB-KW"/>
</dbReference>
<dbReference type="InterPro" id="IPR016035">
    <property type="entry name" value="Acyl_Trfase/lysoPLipase"/>
</dbReference>
<dbReference type="GO" id="GO:0019369">
    <property type="term" value="P:arachidonate metabolic process"/>
    <property type="evidence" value="ECO:0007669"/>
    <property type="project" value="TreeGrafter"/>
</dbReference>
<keyword evidence="6" id="KW-1185">Reference proteome</keyword>
<gene>
    <name evidence="5" type="ORF">ANOM_009747</name>
</gene>
<keyword evidence="2" id="KW-0442">Lipid degradation</keyword>
<sequence length="111" mass="12682">LMDKISRLEGRDGIKPYEYFDLIVGTSTGGLIAVMLGMLHMDIPACISQYTEMALKIFPRDKFASGLRFTRERHMFDPEPFAKVVKQLVRLYLNKGSGVIIKYDKEHVSKV</sequence>
<feature type="non-terminal residue" evidence="5">
    <location>
        <position position="1"/>
    </location>
</feature>
<dbReference type="AlphaFoldDB" id="A0A0L1ISP5"/>
<reference evidence="5 6" key="1">
    <citation type="submission" date="2014-06" db="EMBL/GenBank/DDBJ databases">
        <title>The Genome of the Aflatoxigenic Filamentous Fungus Aspergillus nomius.</title>
        <authorList>
            <person name="Moore M.G."/>
            <person name="Shannon B.M."/>
            <person name="Brian M.M."/>
        </authorList>
    </citation>
    <scope>NUCLEOTIDE SEQUENCE [LARGE SCALE GENOMIC DNA]</scope>
    <source>
        <strain evidence="5 6">NRRL 13137</strain>
    </source>
</reference>
<feature type="domain" description="PNPLA" evidence="4">
    <location>
        <begin position="18"/>
        <end position="88"/>
    </location>
</feature>
<proteinExistence type="predicted"/>
<comment type="caution">
    <text evidence="5">The sequence shown here is derived from an EMBL/GenBank/DDBJ whole genome shotgun (WGS) entry which is preliminary data.</text>
</comment>
<evidence type="ECO:0000256" key="1">
    <source>
        <dbReference type="ARBA" id="ARBA00022801"/>
    </source>
</evidence>
<protein>
    <recommendedName>
        <fullName evidence="4">PNPLA domain-containing protein</fullName>
    </recommendedName>
</protein>
<dbReference type="Pfam" id="PF01734">
    <property type="entry name" value="Patatin"/>
    <property type="match status" value="1"/>
</dbReference>
<organism evidence="5 6">
    <name type="scientific">Aspergillus nomiae NRRL (strain ATCC 15546 / NRRL 13137 / CBS 260.88 / M93)</name>
    <dbReference type="NCBI Taxonomy" id="1509407"/>
    <lineage>
        <taxon>Eukaryota</taxon>
        <taxon>Fungi</taxon>
        <taxon>Dikarya</taxon>
        <taxon>Ascomycota</taxon>
        <taxon>Pezizomycotina</taxon>
        <taxon>Eurotiomycetes</taxon>
        <taxon>Eurotiomycetidae</taxon>
        <taxon>Eurotiales</taxon>
        <taxon>Aspergillaceae</taxon>
        <taxon>Aspergillus</taxon>
        <taxon>Aspergillus subgen. Circumdati</taxon>
    </lineage>
</organism>
<evidence type="ECO:0000256" key="2">
    <source>
        <dbReference type="ARBA" id="ARBA00022963"/>
    </source>
</evidence>
<evidence type="ECO:0000313" key="6">
    <source>
        <dbReference type="Proteomes" id="UP000037505"/>
    </source>
</evidence>
<dbReference type="STRING" id="1509407.A0A0L1ISP5"/>
<keyword evidence="1" id="KW-0378">Hydrolase</keyword>
<name>A0A0L1ISP5_ASPN3</name>
<dbReference type="GO" id="GO:0046486">
    <property type="term" value="P:glycerolipid metabolic process"/>
    <property type="evidence" value="ECO:0007669"/>
    <property type="project" value="UniProtKB-ARBA"/>
</dbReference>
<dbReference type="PANTHER" id="PTHR24185">
    <property type="entry name" value="CALCIUM-INDEPENDENT PHOSPHOLIPASE A2-GAMMA"/>
    <property type="match status" value="1"/>
</dbReference>